<dbReference type="PROSITE" id="PS50893">
    <property type="entry name" value="ABC_TRANSPORTER_2"/>
    <property type="match status" value="2"/>
</dbReference>
<gene>
    <name evidence="15" type="ORF">ESZ50_08975</name>
</gene>
<reference evidence="15 16" key="1">
    <citation type="submission" date="2019-01" db="EMBL/GenBank/DDBJ databases">
        <title>Weissella sp. nov., a novel lactic acid bacterium isolated from animal feces.</title>
        <authorList>
            <person name="Wang L.-T."/>
        </authorList>
    </citation>
    <scope>NUCLEOTIDE SEQUENCE [LARGE SCALE GENOMIC DNA]</scope>
    <source>
        <strain evidence="15 16">8H-2</strain>
    </source>
</reference>
<evidence type="ECO:0000256" key="2">
    <source>
        <dbReference type="ARBA" id="ARBA00022490"/>
    </source>
</evidence>
<feature type="domain" description="ABC transporter" evidence="14">
    <location>
        <begin position="170"/>
        <end position="434"/>
    </location>
</feature>
<keyword evidence="3" id="KW-0677">Repeat</keyword>
<keyword evidence="16" id="KW-1185">Reference proteome</keyword>
<evidence type="ECO:0000313" key="16">
    <source>
        <dbReference type="Proteomes" id="UP000371977"/>
    </source>
</evidence>
<dbReference type="GO" id="GO:0004518">
    <property type="term" value="F:nuclease activity"/>
    <property type="evidence" value="ECO:0007669"/>
    <property type="project" value="UniProtKB-KW"/>
</dbReference>
<dbReference type="RefSeq" id="WP_148623228.1">
    <property type="nucleotide sequence ID" value="NZ_SDGZ01000020.1"/>
</dbReference>
<comment type="caution">
    <text evidence="15">The sequence shown here is derived from an EMBL/GenBank/DDBJ whole genome shotgun (WGS) entry which is preliminary data.</text>
</comment>
<evidence type="ECO:0000256" key="7">
    <source>
        <dbReference type="ARBA" id="ARBA00022840"/>
    </source>
</evidence>
<dbReference type="Gene3D" id="1.10.8.280">
    <property type="entry name" value="ABC transporter ATPase domain-like"/>
    <property type="match status" value="1"/>
</dbReference>
<keyword evidence="9" id="KW-0238">DNA-binding</keyword>
<evidence type="ECO:0000313" key="15">
    <source>
        <dbReference type="EMBL" id="TYC48481.1"/>
    </source>
</evidence>
<evidence type="ECO:0000256" key="6">
    <source>
        <dbReference type="ARBA" id="ARBA00022769"/>
    </source>
</evidence>
<organism evidence="15 16">
    <name type="scientific">Weissella muntiaci</name>
    <dbReference type="NCBI Taxonomy" id="2508881"/>
    <lineage>
        <taxon>Bacteria</taxon>
        <taxon>Bacillati</taxon>
        <taxon>Bacillota</taxon>
        <taxon>Bacilli</taxon>
        <taxon>Lactobacillales</taxon>
        <taxon>Lactobacillaceae</taxon>
        <taxon>Weissella</taxon>
    </lineage>
</organism>
<dbReference type="GO" id="GO:0005524">
    <property type="term" value="F:ATP binding"/>
    <property type="evidence" value="ECO:0007669"/>
    <property type="project" value="UniProtKB-KW"/>
</dbReference>
<evidence type="ECO:0000256" key="8">
    <source>
        <dbReference type="ARBA" id="ARBA00022881"/>
    </source>
</evidence>
<dbReference type="OrthoDB" id="9809851at2"/>
<dbReference type="InterPro" id="IPR027417">
    <property type="entry name" value="P-loop_NTPase"/>
</dbReference>
<keyword evidence="5" id="KW-0227">DNA damage</keyword>
<dbReference type="SUPFAM" id="SSF52540">
    <property type="entry name" value="P-loop containing nucleoside triphosphate hydrolases"/>
    <property type="match status" value="2"/>
</dbReference>
<evidence type="ECO:0000259" key="14">
    <source>
        <dbReference type="PROSITE" id="PS50893"/>
    </source>
</evidence>
<evidence type="ECO:0000256" key="10">
    <source>
        <dbReference type="ARBA" id="ARBA00023204"/>
    </source>
</evidence>
<dbReference type="Gene3D" id="3.40.50.300">
    <property type="entry name" value="P-loop containing nucleotide triphosphate hydrolases"/>
    <property type="match status" value="2"/>
</dbReference>
<dbReference type="Proteomes" id="UP000371977">
    <property type="component" value="Unassembled WGS sequence"/>
</dbReference>
<dbReference type="PANTHER" id="PTHR43152">
    <property type="entry name" value="UVRABC SYSTEM PROTEIN A"/>
    <property type="match status" value="1"/>
</dbReference>
<keyword evidence="10" id="KW-0234">DNA repair</keyword>
<keyword evidence="2" id="KW-0963">Cytoplasm</keyword>
<dbReference type="Gene3D" id="1.20.1580.10">
    <property type="entry name" value="ABC transporter ATPase like domain"/>
    <property type="match status" value="2"/>
</dbReference>
<dbReference type="GO" id="GO:0005737">
    <property type="term" value="C:cytoplasm"/>
    <property type="evidence" value="ECO:0007669"/>
    <property type="project" value="UniProtKB-SubCell"/>
</dbReference>
<proteinExistence type="inferred from homology"/>
<evidence type="ECO:0000256" key="12">
    <source>
        <dbReference type="ARBA" id="ARBA00039316"/>
    </source>
</evidence>
<protein>
    <recommendedName>
        <fullName evidence="12">UvrABC system protein A</fullName>
    </recommendedName>
    <alternativeName>
        <fullName evidence="13">Excinuclease ABC subunit A</fullName>
    </alternativeName>
</protein>
<evidence type="ECO:0000256" key="9">
    <source>
        <dbReference type="ARBA" id="ARBA00023125"/>
    </source>
</evidence>
<keyword evidence="8" id="KW-0267">Excision nuclease</keyword>
<dbReference type="PANTHER" id="PTHR43152:SF2">
    <property type="entry name" value="DRUG RESISTANCE ABC TRANSPORTER"/>
    <property type="match status" value="1"/>
</dbReference>
<comment type="similarity">
    <text evidence="11">Belongs to the ABC transporter superfamily. UvrA family.</text>
</comment>
<evidence type="ECO:0000256" key="4">
    <source>
        <dbReference type="ARBA" id="ARBA00022741"/>
    </source>
</evidence>
<dbReference type="InterPro" id="IPR003593">
    <property type="entry name" value="AAA+_ATPase"/>
</dbReference>
<comment type="subcellular location">
    <subcellularLocation>
        <location evidence="1">Cytoplasm</location>
    </subcellularLocation>
</comment>
<dbReference type="CDD" id="cd03270">
    <property type="entry name" value="ABC_UvrA_I"/>
    <property type="match status" value="1"/>
</dbReference>
<dbReference type="PROSITE" id="PS00211">
    <property type="entry name" value="ABC_TRANSPORTER_1"/>
    <property type="match status" value="1"/>
</dbReference>
<keyword evidence="7" id="KW-0067">ATP-binding</keyword>
<keyword evidence="4" id="KW-0547">Nucleotide-binding</keyword>
<evidence type="ECO:0000256" key="5">
    <source>
        <dbReference type="ARBA" id="ARBA00022763"/>
    </source>
</evidence>
<dbReference type="EMBL" id="SDGZ01000020">
    <property type="protein sequence ID" value="TYC48481.1"/>
    <property type="molecule type" value="Genomic_DNA"/>
</dbReference>
<dbReference type="InterPro" id="IPR017871">
    <property type="entry name" value="ABC_transporter-like_CS"/>
</dbReference>
<evidence type="ECO:0000256" key="13">
    <source>
        <dbReference type="ARBA" id="ARBA00042156"/>
    </source>
</evidence>
<keyword evidence="6" id="KW-0228">DNA excision</keyword>
<name>A0A6C2C3B8_9LACO</name>
<dbReference type="GO" id="GO:0003677">
    <property type="term" value="F:DNA binding"/>
    <property type="evidence" value="ECO:0007669"/>
    <property type="project" value="UniProtKB-KW"/>
</dbReference>
<feature type="domain" description="ABC transporter" evidence="14">
    <location>
        <begin position="433"/>
        <end position="734"/>
    </location>
</feature>
<evidence type="ECO:0000256" key="11">
    <source>
        <dbReference type="ARBA" id="ARBA00038000"/>
    </source>
</evidence>
<dbReference type="GO" id="GO:0006281">
    <property type="term" value="P:DNA repair"/>
    <property type="evidence" value="ECO:0007669"/>
    <property type="project" value="UniProtKB-KW"/>
</dbReference>
<dbReference type="AlphaFoldDB" id="A0A6C2C3B8"/>
<evidence type="ECO:0000256" key="1">
    <source>
        <dbReference type="ARBA" id="ARBA00004496"/>
    </source>
</evidence>
<dbReference type="GO" id="GO:0016887">
    <property type="term" value="F:ATP hydrolysis activity"/>
    <property type="evidence" value="ECO:0007669"/>
    <property type="project" value="InterPro"/>
</dbReference>
<accession>A0A6C2C3B8</accession>
<sequence length="739" mass="81687">MTEYINIINDQENNLKNISLKIPKKQITIFTGVSGSGKSSVVFDTLANESQRLLGETLPNFVRQFLPKYERPRVEHIEHLPASIVIDQKSLGGNVRSTLATITDIAPIVRNIYAKVGEPHIGGADYFSFNFPAGMCPTCQGIGRKTVVNMAKFLDEEKSLNEGAVLFPPYKRVDVYTASGLFDNDKPIKDYTAKERQQLLDGDPAVGKIKMGTFNLTYEGLLEKFNRNYLQRDGDIPERTQKLITEYTHEDVCDLCHGQRFSQATLKVMVGNYNIADLMSLQLTDLADVLAKFDFADDSGVQTLRGQINHLIELGLGYLTLDRETATLSGGESQRVKLVKHLNNSLTDMLYIFDEPSVGLHPRDVERMNQIFIKLRDKGNTVIIIEHDPDVIKIADWVIEIGPKAGVHGGEVMFEGTYAELLDSDTLTGKFLKQTSSVNQTPRTVGEFLIGQKTSAHNLKAQQLRIPEQTLTVLTGVAGSGKSSLVENSLRLAYPDAVFVDQNSLASNTRSNPATFIGIMDAIRKLFAKETGQPVGLFSYNSEGACETCGGRGFVESNLAFMETVRTTCETCEGKRYKQAVLQYHFQDKNIVDILDLTVEDAVQFFKKQAAIKKKIVAMNEVGLGYLTLGQSTATLSGGEKQRLKLAAEFYQKGSIYILDEPSTGLHLSDIANLLKIIEHFVDAGNTVVVIEHQLDIIRQADWIIDVGPDAGDQGGRIIFEGPVAELADNPVSITAQYI</sequence>
<dbReference type="InterPro" id="IPR003439">
    <property type="entry name" value="ABC_transporter-like_ATP-bd"/>
</dbReference>
<evidence type="ECO:0000256" key="3">
    <source>
        <dbReference type="ARBA" id="ARBA00022737"/>
    </source>
</evidence>
<dbReference type="Pfam" id="PF00005">
    <property type="entry name" value="ABC_tran"/>
    <property type="match status" value="1"/>
</dbReference>
<dbReference type="SMART" id="SM00382">
    <property type="entry name" value="AAA"/>
    <property type="match status" value="2"/>
</dbReference>